<organism evidence="3 4">
    <name type="scientific">Setaria digitata</name>
    <dbReference type="NCBI Taxonomy" id="48799"/>
    <lineage>
        <taxon>Eukaryota</taxon>
        <taxon>Metazoa</taxon>
        <taxon>Ecdysozoa</taxon>
        <taxon>Nematoda</taxon>
        <taxon>Chromadorea</taxon>
        <taxon>Rhabditida</taxon>
        <taxon>Spirurina</taxon>
        <taxon>Spiruromorpha</taxon>
        <taxon>Filarioidea</taxon>
        <taxon>Setariidae</taxon>
        <taxon>Setaria</taxon>
    </lineage>
</organism>
<proteinExistence type="predicted"/>
<feature type="compositionally biased region" description="Polar residues" evidence="2">
    <location>
        <begin position="134"/>
        <end position="152"/>
    </location>
</feature>
<protein>
    <submittedName>
        <fullName evidence="4">Nucleoporin GLE1</fullName>
    </submittedName>
</protein>
<accession>A0A915Q1L4</accession>
<keyword evidence="1" id="KW-0175">Coiled coil</keyword>
<feature type="compositionally biased region" description="Polar residues" evidence="2">
    <location>
        <begin position="160"/>
        <end position="169"/>
    </location>
</feature>
<sequence length="651" mass="72950">MSSRFGFHTNHFGISEEELEYDENDPSWCITSPGANVLHGRYESAKPFIEKIQRQERAFLEEKLEERRELRQIIREKVSHEFDKKLKQHMAEFQPKPCEPLVLELFLSQQKRELEESFRKRLGETYLPESKSVAGSLTSVENSVPNYSTSKTDLLDESAPFTSESQLRTETSDSDSSFSFKRPPNTSSASATNMLMSPSVTVATRSLTVSTFGSPIFDRLSGLPTHIASTLPSSSYVAPIIQKQSDISLTLPSSSEKASHLTVFFPPETSKSGHATLTRTNSVSSCRSSASRSTSGPLQQIVEEEQSKFLFSKFSVLNQTNTVIEAKHNESMAYSTPKMSFITEPNKSSSVVSSGASDTRSFEDPSYQHKIYASEIAFAKNELKCTIKEKISVSTKKFAKPNDITQIVGFFSNLLSGLTVYGFNDKMINLKDDELARNWAMIHIIDTYLDLVPQDISLLKVIAAVLSSLALSSVTFSKLLYGKLFIASPLLAVNHAECVRCILSLKKRSERFAETLAAWRNHEIAIISLFIFLKTSNSNHDYGRTAGDDGLGLMWKMLAVTASEKSVFGATLITEILKQHWDAMHVLYGKQMEKLVTLIDRSVLPYWRASLREIVPNHLETNEIIKSVAENYLSILKFTVDDCLSSFRSQE</sequence>
<name>A0A915Q1L4_9BILA</name>
<evidence type="ECO:0000313" key="4">
    <source>
        <dbReference type="WBParaSite" id="sdigi.contig740.g9644.t1"/>
    </source>
</evidence>
<feature type="coiled-coil region" evidence="1">
    <location>
        <begin position="49"/>
        <end position="77"/>
    </location>
</feature>
<evidence type="ECO:0000256" key="1">
    <source>
        <dbReference type="SAM" id="Coils"/>
    </source>
</evidence>
<dbReference type="Proteomes" id="UP000887581">
    <property type="component" value="Unplaced"/>
</dbReference>
<feature type="compositionally biased region" description="Low complexity" evidence="2">
    <location>
        <begin position="278"/>
        <end position="295"/>
    </location>
</feature>
<keyword evidence="3" id="KW-1185">Reference proteome</keyword>
<dbReference type="WBParaSite" id="sdigi.contig740.g9644.t1">
    <property type="protein sequence ID" value="sdigi.contig740.g9644.t1"/>
    <property type="gene ID" value="sdigi.contig740.g9644"/>
</dbReference>
<dbReference type="AlphaFoldDB" id="A0A915Q1L4"/>
<feature type="region of interest" description="Disordered" evidence="2">
    <location>
        <begin position="270"/>
        <end position="298"/>
    </location>
</feature>
<evidence type="ECO:0000256" key="2">
    <source>
        <dbReference type="SAM" id="MobiDB-lite"/>
    </source>
</evidence>
<feature type="region of interest" description="Disordered" evidence="2">
    <location>
        <begin position="134"/>
        <end position="192"/>
    </location>
</feature>
<evidence type="ECO:0000313" key="3">
    <source>
        <dbReference type="Proteomes" id="UP000887581"/>
    </source>
</evidence>
<reference evidence="4" key="1">
    <citation type="submission" date="2022-11" db="UniProtKB">
        <authorList>
            <consortium name="WormBaseParasite"/>
        </authorList>
    </citation>
    <scope>IDENTIFICATION</scope>
</reference>